<evidence type="ECO:0000313" key="2">
    <source>
        <dbReference type="Proteomes" id="UP000828390"/>
    </source>
</evidence>
<organism evidence="1 2">
    <name type="scientific">Dreissena polymorpha</name>
    <name type="common">Zebra mussel</name>
    <name type="synonym">Mytilus polymorpha</name>
    <dbReference type="NCBI Taxonomy" id="45954"/>
    <lineage>
        <taxon>Eukaryota</taxon>
        <taxon>Metazoa</taxon>
        <taxon>Spiralia</taxon>
        <taxon>Lophotrochozoa</taxon>
        <taxon>Mollusca</taxon>
        <taxon>Bivalvia</taxon>
        <taxon>Autobranchia</taxon>
        <taxon>Heteroconchia</taxon>
        <taxon>Euheterodonta</taxon>
        <taxon>Imparidentia</taxon>
        <taxon>Neoheterodontei</taxon>
        <taxon>Myida</taxon>
        <taxon>Dreissenoidea</taxon>
        <taxon>Dreissenidae</taxon>
        <taxon>Dreissena</taxon>
    </lineage>
</organism>
<gene>
    <name evidence="1" type="ORF">DPMN_091757</name>
</gene>
<dbReference type="Proteomes" id="UP000828390">
    <property type="component" value="Unassembled WGS sequence"/>
</dbReference>
<sequence>MRSQFKRWDAYLFLECIRAPSTHQLNVGFRSSQRSRCSGCTEAEAVCLVEFGTATSIN</sequence>
<reference evidence="1" key="1">
    <citation type="journal article" date="2019" name="bioRxiv">
        <title>The Genome of the Zebra Mussel, Dreissena polymorpha: A Resource for Invasive Species Research.</title>
        <authorList>
            <person name="McCartney M.A."/>
            <person name="Auch B."/>
            <person name="Kono T."/>
            <person name="Mallez S."/>
            <person name="Zhang Y."/>
            <person name="Obille A."/>
            <person name="Becker A."/>
            <person name="Abrahante J.E."/>
            <person name="Garbe J."/>
            <person name="Badalamenti J.P."/>
            <person name="Herman A."/>
            <person name="Mangelson H."/>
            <person name="Liachko I."/>
            <person name="Sullivan S."/>
            <person name="Sone E.D."/>
            <person name="Koren S."/>
            <person name="Silverstein K.A.T."/>
            <person name="Beckman K.B."/>
            <person name="Gohl D.M."/>
        </authorList>
    </citation>
    <scope>NUCLEOTIDE SEQUENCE</scope>
    <source>
        <strain evidence="1">Duluth1</strain>
        <tissue evidence="1">Whole animal</tissue>
    </source>
</reference>
<accession>A0A9D4R092</accession>
<name>A0A9D4R092_DREPO</name>
<comment type="caution">
    <text evidence="1">The sequence shown here is derived from an EMBL/GenBank/DDBJ whole genome shotgun (WGS) entry which is preliminary data.</text>
</comment>
<evidence type="ECO:0000313" key="1">
    <source>
        <dbReference type="EMBL" id="KAH3849358.1"/>
    </source>
</evidence>
<dbReference type="EMBL" id="JAIWYP010000003">
    <property type="protein sequence ID" value="KAH3849358.1"/>
    <property type="molecule type" value="Genomic_DNA"/>
</dbReference>
<dbReference type="AlphaFoldDB" id="A0A9D4R092"/>
<keyword evidence="2" id="KW-1185">Reference proteome</keyword>
<protein>
    <submittedName>
        <fullName evidence="1">Uncharacterized protein</fullName>
    </submittedName>
</protein>
<reference evidence="1" key="2">
    <citation type="submission" date="2020-11" db="EMBL/GenBank/DDBJ databases">
        <authorList>
            <person name="McCartney M.A."/>
            <person name="Auch B."/>
            <person name="Kono T."/>
            <person name="Mallez S."/>
            <person name="Becker A."/>
            <person name="Gohl D.M."/>
            <person name="Silverstein K.A.T."/>
            <person name="Koren S."/>
            <person name="Bechman K.B."/>
            <person name="Herman A."/>
            <person name="Abrahante J.E."/>
            <person name="Garbe J."/>
        </authorList>
    </citation>
    <scope>NUCLEOTIDE SEQUENCE</scope>
    <source>
        <strain evidence="1">Duluth1</strain>
        <tissue evidence="1">Whole animal</tissue>
    </source>
</reference>
<proteinExistence type="predicted"/>